<comment type="caution">
    <text evidence="2">The sequence shown here is derived from an EMBL/GenBank/DDBJ whole genome shotgun (WGS) entry which is preliminary data.</text>
</comment>
<evidence type="ECO:0000256" key="1">
    <source>
        <dbReference type="SAM" id="Phobius"/>
    </source>
</evidence>
<feature type="transmembrane region" description="Helical" evidence="1">
    <location>
        <begin position="83"/>
        <end position="103"/>
    </location>
</feature>
<keyword evidence="3" id="KW-1185">Reference proteome</keyword>
<dbReference type="Proteomes" id="UP001174694">
    <property type="component" value="Unassembled WGS sequence"/>
</dbReference>
<dbReference type="SUPFAM" id="SSF52540">
    <property type="entry name" value="P-loop containing nucleoside triphosphate hydrolases"/>
    <property type="match status" value="1"/>
</dbReference>
<feature type="transmembrane region" description="Helical" evidence="1">
    <location>
        <begin position="123"/>
        <end position="144"/>
    </location>
</feature>
<feature type="transmembrane region" description="Helical" evidence="1">
    <location>
        <begin position="237"/>
        <end position="259"/>
    </location>
</feature>
<reference evidence="2" key="1">
    <citation type="submission" date="2022-07" db="EMBL/GenBank/DDBJ databases">
        <title>Fungi with potential for degradation of polypropylene.</title>
        <authorList>
            <person name="Gostincar C."/>
        </authorList>
    </citation>
    <scope>NUCLEOTIDE SEQUENCE</scope>
    <source>
        <strain evidence="2">EXF-13308</strain>
    </source>
</reference>
<dbReference type="PANTHER" id="PTHR36978:SF3">
    <property type="entry name" value="P-LOOP CONTAINING NUCLEOSIDE TRIPHOSPHATE HYDROLASE PROTEIN"/>
    <property type="match status" value="1"/>
</dbReference>
<organism evidence="2 3">
    <name type="scientific">Pleurostoma richardsiae</name>
    <dbReference type="NCBI Taxonomy" id="41990"/>
    <lineage>
        <taxon>Eukaryota</taxon>
        <taxon>Fungi</taxon>
        <taxon>Dikarya</taxon>
        <taxon>Ascomycota</taxon>
        <taxon>Pezizomycotina</taxon>
        <taxon>Sordariomycetes</taxon>
        <taxon>Sordariomycetidae</taxon>
        <taxon>Calosphaeriales</taxon>
        <taxon>Pleurostomataceae</taxon>
        <taxon>Pleurostoma</taxon>
    </lineage>
</organism>
<dbReference type="PANTHER" id="PTHR36978">
    <property type="entry name" value="P-LOOP CONTAINING NUCLEOTIDE TRIPHOSPHATE HYDROLASE"/>
    <property type="match status" value="1"/>
</dbReference>
<evidence type="ECO:0000313" key="3">
    <source>
        <dbReference type="Proteomes" id="UP001174694"/>
    </source>
</evidence>
<keyword evidence="1" id="KW-1133">Transmembrane helix</keyword>
<dbReference type="Gene3D" id="3.40.50.300">
    <property type="entry name" value="P-loop containing nucleotide triphosphate hydrolases"/>
    <property type="match status" value="1"/>
</dbReference>
<keyword evidence="1" id="KW-0472">Membrane</keyword>
<dbReference type="EMBL" id="JANBVO010000020">
    <property type="protein sequence ID" value="KAJ9142942.1"/>
    <property type="molecule type" value="Genomic_DNA"/>
</dbReference>
<gene>
    <name evidence="2" type="ORF">NKR23_g6836</name>
</gene>
<evidence type="ECO:0000313" key="2">
    <source>
        <dbReference type="EMBL" id="KAJ9142942.1"/>
    </source>
</evidence>
<protein>
    <submittedName>
        <fullName evidence="2">Uncharacterized protein</fullName>
    </submittedName>
</protein>
<sequence length="276" mass="30497">MRFLSDDQAKDTRPGDRQLEVIAAGLPRCATSSLQAALESPALGLSPCMHMARVAPHADRLQLCLDAMREPDRARRHKLLRRLFAGCAATCDFPGVVFTADLMDMHPGAAVVLNQRGSAREWAASYAGLQFFAGRTYLLTCLLWRTDRLHWRVHQVAGPMLGRMAGGCAFPSEEAYEGYNAWVREQAALRGRQVLEFRAEDGYPALCEFLGRPAPAPGVKYPHLNDAGSIKLLKAVLVVRGLVSWAALLGGLWASWIYVPSLVQEAVSWVQRLLWT</sequence>
<dbReference type="InterPro" id="IPR040632">
    <property type="entry name" value="Sulfotransfer_4"/>
</dbReference>
<accession>A0AA38R9Q8</accession>
<dbReference type="InterPro" id="IPR027417">
    <property type="entry name" value="P-loop_NTPase"/>
</dbReference>
<dbReference type="AlphaFoldDB" id="A0AA38R9Q8"/>
<keyword evidence="1" id="KW-0812">Transmembrane</keyword>
<name>A0AA38R9Q8_9PEZI</name>
<proteinExistence type="predicted"/>
<dbReference type="Pfam" id="PF17784">
    <property type="entry name" value="Sulfotransfer_4"/>
    <property type="match status" value="1"/>
</dbReference>